<dbReference type="InterPro" id="IPR029056">
    <property type="entry name" value="Ribokinase-like"/>
</dbReference>
<dbReference type="Pfam" id="PF00294">
    <property type="entry name" value="PfkB"/>
    <property type="match status" value="1"/>
</dbReference>
<evidence type="ECO:0000256" key="2">
    <source>
        <dbReference type="ARBA" id="ARBA00022679"/>
    </source>
</evidence>
<keyword evidence="2 4" id="KW-0808">Transferase</keyword>
<reference evidence="6 7" key="1">
    <citation type="submission" date="2016-12" db="EMBL/GenBank/DDBJ databases">
        <title>Isolation and genomic insights into novel planktonic Zetaproteobacteria from stratified waters of the Chesapeake Bay.</title>
        <authorList>
            <person name="McAllister S.M."/>
            <person name="Kato S."/>
            <person name="Chan C.S."/>
            <person name="Chiu B.K."/>
            <person name="Field E.K."/>
        </authorList>
    </citation>
    <scope>NUCLEOTIDE SEQUENCE [LARGE SCALE GENOMIC DNA]</scope>
    <source>
        <strain evidence="6 7">CP-5</strain>
    </source>
</reference>
<dbReference type="OrthoDB" id="9779730at2"/>
<sequence>MLDLLCIGHASFDITMATAAHPGPDEKLFADSMMLSGGGPAANAAVCVRRLGGKAGFCGYLGNDLFGDLHIRELENEGVDCSLLVRGSGPSPVSQILAKPDGTRSLVNFKGNAPWLAANAVSIPTPPKVILFDGHEPLLSVHLCHWAAEQGIPTVLDAGSLHRGTEELAGMVDYLVASEKFARQWCDTVDMTRALDELAAISENVIITLGERGLIWARERGRGMLPAFKVEAIDSTGAGDGFHGAFAYGLSLDMAWEELLRYASAVGALTCTRLGARPALPEAIDVMRFTGGVRNG</sequence>
<dbReference type="GO" id="GO:0061594">
    <property type="term" value="F:6-deoxy-6-sulfofructose kinase activity"/>
    <property type="evidence" value="ECO:0007669"/>
    <property type="project" value="UniProtKB-EC"/>
</dbReference>
<dbReference type="Gene3D" id="3.40.1190.20">
    <property type="match status" value="1"/>
</dbReference>
<name>A0A2K8L0P0_MARES</name>
<dbReference type="PRINTS" id="PR00990">
    <property type="entry name" value="RIBOKINASE"/>
</dbReference>
<dbReference type="Proteomes" id="UP000231701">
    <property type="component" value="Chromosome"/>
</dbReference>
<gene>
    <name evidence="6" type="ORF">Ga0123461_0021</name>
</gene>
<dbReference type="EC" id="2.7.1.184" evidence="6"/>
<dbReference type="KEGG" id="maes:Ga0123461_0021"/>
<comment type="similarity">
    <text evidence="1 4">Belongs to the carbohydrate kinase PfkB family.</text>
</comment>
<dbReference type="EMBL" id="CP018799">
    <property type="protein sequence ID" value="ATX78474.1"/>
    <property type="molecule type" value="Genomic_DNA"/>
</dbReference>
<evidence type="ECO:0000259" key="5">
    <source>
        <dbReference type="Pfam" id="PF00294"/>
    </source>
</evidence>
<dbReference type="InterPro" id="IPR002173">
    <property type="entry name" value="Carboh/pur_kinase_PfkB_CS"/>
</dbReference>
<evidence type="ECO:0000313" key="6">
    <source>
        <dbReference type="EMBL" id="ATX78474.1"/>
    </source>
</evidence>
<dbReference type="InterPro" id="IPR002139">
    <property type="entry name" value="Ribo/fructo_kinase"/>
</dbReference>
<dbReference type="InterPro" id="IPR052562">
    <property type="entry name" value="Ketohexokinase-related"/>
</dbReference>
<dbReference type="SUPFAM" id="SSF53613">
    <property type="entry name" value="Ribokinase-like"/>
    <property type="match status" value="1"/>
</dbReference>
<evidence type="ECO:0000256" key="4">
    <source>
        <dbReference type="RuleBase" id="RU003704"/>
    </source>
</evidence>
<feature type="domain" description="Carbohydrate kinase PfkB" evidence="5">
    <location>
        <begin position="2"/>
        <end position="282"/>
    </location>
</feature>
<proteinExistence type="inferred from homology"/>
<organism evidence="6 7">
    <name type="scientific">Mariprofundus aestuarium</name>
    <dbReference type="NCBI Taxonomy" id="1921086"/>
    <lineage>
        <taxon>Bacteria</taxon>
        <taxon>Pseudomonadati</taxon>
        <taxon>Pseudomonadota</taxon>
        <taxon>Candidatius Mariprofundia</taxon>
        <taxon>Mariprofundales</taxon>
        <taxon>Mariprofundaceae</taxon>
        <taxon>Mariprofundus</taxon>
    </lineage>
</organism>
<dbReference type="PANTHER" id="PTHR42774:SF3">
    <property type="entry name" value="KETOHEXOKINASE"/>
    <property type="match status" value="1"/>
</dbReference>
<keyword evidence="7" id="KW-1185">Reference proteome</keyword>
<dbReference type="PANTHER" id="PTHR42774">
    <property type="entry name" value="PHOSPHOTRANSFERASE SYSTEM TRANSPORT PROTEIN"/>
    <property type="match status" value="1"/>
</dbReference>
<protein>
    <submittedName>
        <fullName evidence="6">Sulfofructose kinase</fullName>
        <ecNumber evidence="6">2.7.1.184</ecNumber>
    </submittedName>
</protein>
<keyword evidence="3 4" id="KW-0418">Kinase</keyword>
<dbReference type="GO" id="GO:0016301">
    <property type="term" value="F:kinase activity"/>
    <property type="evidence" value="ECO:0007669"/>
    <property type="project" value="UniProtKB-KW"/>
</dbReference>
<evidence type="ECO:0000256" key="1">
    <source>
        <dbReference type="ARBA" id="ARBA00010688"/>
    </source>
</evidence>
<accession>A0A2K8L0P0</accession>
<evidence type="ECO:0000256" key="3">
    <source>
        <dbReference type="ARBA" id="ARBA00022777"/>
    </source>
</evidence>
<dbReference type="PROSITE" id="PS00584">
    <property type="entry name" value="PFKB_KINASES_2"/>
    <property type="match status" value="1"/>
</dbReference>
<dbReference type="InterPro" id="IPR011611">
    <property type="entry name" value="PfkB_dom"/>
</dbReference>
<dbReference type="AlphaFoldDB" id="A0A2K8L0P0"/>
<evidence type="ECO:0000313" key="7">
    <source>
        <dbReference type="Proteomes" id="UP000231701"/>
    </source>
</evidence>
<dbReference type="RefSeq" id="WP_100276480.1">
    <property type="nucleotide sequence ID" value="NZ_CP018799.1"/>
</dbReference>